<accession>A0ABX1T1S7</accession>
<reference evidence="11 12" key="1">
    <citation type="submission" date="2019-07" db="EMBL/GenBank/DDBJ databases">
        <title>SAR11 Genome Evolution.</title>
        <authorList>
            <person name="Giovannoni S."/>
        </authorList>
    </citation>
    <scope>NUCLEOTIDE SEQUENCE [LARGE SCALE GENOMIC DNA]</scope>
    <source>
        <strain evidence="11 12">HTCC9565</strain>
    </source>
</reference>
<evidence type="ECO:0000259" key="10">
    <source>
        <dbReference type="PROSITE" id="PS50893"/>
    </source>
</evidence>
<name>A0ABX1T1S7_PELUQ</name>
<dbReference type="InterPro" id="IPR050153">
    <property type="entry name" value="Metal_Ion_Import_ABC"/>
</dbReference>
<keyword evidence="5 11" id="KW-0067">ATP-binding</keyword>
<keyword evidence="3" id="KW-0547">Nucleotide-binding</keyword>
<keyword evidence="12" id="KW-1185">Reference proteome</keyword>
<keyword evidence="1" id="KW-0813">Transport</keyword>
<dbReference type="EMBL" id="LANA01000002">
    <property type="protein sequence ID" value="NMN68050.1"/>
    <property type="molecule type" value="Genomic_DNA"/>
</dbReference>
<evidence type="ECO:0000256" key="5">
    <source>
        <dbReference type="ARBA" id="ARBA00022840"/>
    </source>
</evidence>
<evidence type="ECO:0000256" key="1">
    <source>
        <dbReference type="ARBA" id="ARBA00022448"/>
    </source>
</evidence>
<keyword evidence="9" id="KW-0472">Membrane</keyword>
<dbReference type="InterPro" id="IPR017871">
    <property type="entry name" value="ABC_transporter-like_CS"/>
</dbReference>
<dbReference type="PANTHER" id="PTHR42734">
    <property type="entry name" value="METAL TRANSPORT SYSTEM ATP-BINDING PROTEIN TM_0124-RELATED"/>
    <property type="match status" value="1"/>
</dbReference>
<dbReference type="RefSeq" id="WP_169036548.1">
    <property type="nucleotide sequence ID" value="NZ_LANA01000002.1"/>
</dbReference>
<dbReference type="GO" id="GO:0005524">
    <property type="term" value="F:ATP binding"/>
    <property type="evidence" value="ECO:0007669"/>
    <property type="project" value="UniProtKB-KW"/>
</dbReference>
<evidence type="ECO:0000256" key="2">
    <source>
        <dbReference type="ARBA" id="ARBA00022475"/>
    </source>
</evidence>
<keyword evidence="2" id="KW-1003">Cell membrane</keyword>
<dbReference type="SUPFAM" id="SSF52540">
    <property type="entry name" value="P-loop containing nucleoside triphosphate hydrolases"/>
    <property type="match status" value="1"/>
</dbReference>
<evidence type="ECO:0000256" key="3">
    <source>
        <dbReference type="ARBA" id="ARBA00022741"/>
    </source>
</evidence>
<dbReference type="Gene3D" id="3.40.50.300">
    <property type="entry name" value="P-loop containing nucleotide triphosphate hydrolases"/>
    <property type="match status" value="1"/>
</dbReference>
<feature type="domain" description="ABC transporter" evidence="10">
    <location>
        <begin position="9"/>
        <end position="223"/>
    </location>
</feature>
<proteinExistence type="predicted"/>
<evidence type="ECO:0000256" key="9">
    <source>
        <dbReference type="ARBA" id="ARBA00023136"/>
    </source>
</evidence>
<dbReference type="Pfam" id="PF00005">
    <property type="entry name" value="ABC_tran"/>
    <property type="match status" value="1"/>
</dbReference>
<sequence length="248" mass="27401">MNSDNNILVKLNNAGFRQNNKWLVEDVSLQVEKGKIVTLIGPNGSGKSTTAKIALGIYKNIEGSIEKNTNKIGYVPQKISIDWTLPLRVKDFMVLTENINDDQINEALLLTGVMHLKNKNLGNLSGGEFQRVLLSRAISKKPELLVLDEPVQGVDYTGEIALYALIKKISDTLNCGILLISHDLHTVMTATDHVVCLNGHVCCSGSPTDVAKNSEYKTLFGEQASQILSVYEHKHDHEHSDEGRIKKN</sequence>
<dbReference type="InterPro" id="IPR027417">
    <property type="entry name" value="P-loop_NTPase"/>
</dbReference>
<dbReference type="PROSITE" id="PS50893">
    <property type="entry name" value="ABC_TRANSPORTER_2"/>
    <property type="match status" value="1"/>
</dbReference>
<dbReference type="InterPro" id="IPR003439">
    <property type="entry name" value="ABC_transporter-like_ATP-bd"/>
</dbReference>
<dbReference type="InterPro" id="IPR003593">
    <property type="entry name" value="AAA+_ATPase"/>
</dbReference>
<evidence type="ECO:0000256" key="7">
    <source>
        <dbReference type="ARBA" id="ARBA00022967"/>
    </source>
</evidence>
<protein>
    <submittedName>
        <fullName evidence="11">Zinc transport system ATP-binding protein</fullName>
    </submittedName>
</protein>
<keyword evidence="6" id="KW-0864">Zinc transport</keyword>
<evidence type="ECO:0000256" key="8">
    <source>
        <dbReference type="ARBA" id="ARBA00023065"/>
    </source>
</evidence>
<dbReference type="SMART" id="SM00382">
    <property type="entry name" value="AAA"/>
    <property type="match status" value="1"/>
</dbReference>
<gene>
    <name evidence="11" type="ORF">VP91_00012090</name>
</gene>
<evidence type="ECO:0000256" key="6">
    <source>
        <dbReference type="ARBA" id="ARBA00022906"/>
    </source>
</evidence>
<organism evidence="11 12">
    <name type="scientific">Pelagibacter ubique</name>
    <dbReference type="NCBI Taxonomy" id="198252"/>
    <lineage>
        <taxon>Bacteria</taxon>
        <taxon>Pseudomonadati</taxon>
        <taxon>Pseudomonadota</taxon>
        <taxon>Alphaproteobacteria</taxon>
        <taxon>Candidatus Pelagibacterales</taxon>
        <taxon>Candidatus Pelagibacteraceae</taxon>
        <taxon>Candidatus Pelagibacter</taxon>
    </lineage>
</organism>
<evidence type="ECO:0000313" key="12">
    <source>
        <dbReference type="Proteomes" id="UP001166004"/>
    </source>
</evidence>
<dbReference type="Proteomes" id="UP001166004">
    <property type="component" value="Unassembled WGS sequence"/>
</dbReference>
<keyword evidence="4" id="KW-0862">Zinc</keyword>
<evidence type="ECO:0000313" key="11">
    <source>
        <dbReference type="EMBL" id="NMN68050.1"/>
    </source>
</evidence>
<keyword evidence="7" id="KW-1278">Translocase</keyword>
<dbReference type="PROSITE" id="PS00211">
    <property type="entry name" value="ABC_TRANSPORTER_1"/>
    <property type="match status" value="1"/>
</dbReference>
<evidence type="ECO:0000256" key="4">
    <source>
        <dbReference type="ARBA" id="ARBA00022833"/>
    </source>
</evidence>
<keyword evidence="8" id="KW-0406">Ion transport</keyword>
<dbReference type="PANTHER" id="PTHR42734:SF9">
    <property type="entry name" value="ZINC IMPORT ATP-BINDING PROTEIN ZNUC"/>
    <property type="match status" value="1"/>
</dbReference>
<comment type="caution">
    <text evidence="11">The sequence shown here is derived from an EMBL/GenBank/DDBJ whole genome shotgun (WGS) entry which is preliminary data.</text>
</comment>